<evidence type="ECO:0000313" key="4">
    <source>
        <dbReference type="EMBL" id="EEB14509.1"/>
    </source>
</evidence>
<reference evidence="4" key="2">
    <citation type="submission" date="2007-04" db="EMBL/GenBank/DDBJ databases">
        <title>The genome of the human body louse.</title>
        <authorList>
            <consortium name="The Human Body Louse Genome Consortium"/>
            <person name="Kirkness E."/>
            <person name="Walenz B."/>
            <person name="Hass B."/>
            <person name="Bruggner R."/>
            <person name="Strausberg R."/>
        </authorList>
    </citation>
    <scope>NUCLEOTIDE SEQUENCE</scope>
    <source>
        <strain evidence="4">USDA</strain>
    </source>
</reference>
<feature type="domain" description="Ubiquitin-like" evidence="3">
    <location>
        <begin position="195"/>
        <end position="271"/>
    </location>
</feature>
<dbReference type="Gene3D" id="3.10.20.90">
    <property type="entry name" value="Phosphatidylinositol 3-kinase Catalytic Subunit, Chain A, domain 1"/>
    <property type="match status" value="1"/>
</dbReference>
<dbReference type="RefSeq" id="XP_002427247.1">
    <property type="nucleotide sequence ID" value="XM_002427202.1"/>
</dbReference>
<dbReference type="InParanoid" id="E0VMA3"/>
<feature type="compositionally biased region" description="Basic and acidic residues" evidence="1">
    <location>
        <begin position="78"/>
        <end position="90"/>
    </location>
</feature>
<keyword evidence="2" id="KW-0812">Transmembrane</keyword>
<evidence type="ECO:0000256" key="1">
    <source>
        <dbReference type="SAM" id="MobiDB-lite"/>
    </source>
</evidence>
<dbReference type="SMART" id="SM00213">
    <property type="entry name" value="UBQ"/>
    <property type="match status" value="1"/>
</dbReference>
<keyword evidence="2" id="KW-0472">Membrane</keyword>
<dbReference type="Proteomes" id="UP000009046">
    <property type="component" value="Unassembled WGS sequence"/>
</dbReference>
<dbReference type="EnsemblMetazoa" id="PHUM306700-RA">
    <property type="protein sequence ID" value="PHUM306700-PA"/>
    <property type="gene ID" value="PHUM306700"/>
</dbReference>
<dbReference type="Pfam" id="PF00240">
    <property type="entry name" value="ubiquitin"/>
    <property type="match status" value="1"/>
</dbReference>
<evidence type="ECO:0000256" key="2">
    <source>
        <dbReference type="SAM" id="Phobius"/>
    </source>
</evidence>
<feature type="region of interest" description="Disordered" evidence="1">
    <location>
        <begin position="54"/>
        <end position="90"/>
    </location>
</feature>
<organism>
    <name type="scientific">Pediculus humanus subsp. corporis</name>
    <name type="common">Body louse</name>
    <dbReference type="NCBI Taxonomy" id="121224"/>
    <lineage>
        <taxon>Eukaryota</taxon>
        <taxon>Metazoa</taxon>
        <taxon>Ecdysozoa</taxon>
        <taxon>Arthropoda</taxon>
        <taxon>Hexapoda</taxon>
        <taxon>Insecta</taxon>
        <taxon>Pterygota</taxon>
        <taxon>Neoptera</taxon>
        <taxon>Paraneoptera</taxon>
        <taxon>Psocodea</taxon>
        <taxon>Troctomorpha</taxon>
        <taxon>Phthiraptera</taxon>
        <taxon>Anoplura</taxon>
        <taxon>Pediculidae</taxon>
        <taxon>Pediculus</taxon>
    </lineage>
</organism>
<dbReference type="OrthoDB" id="161999at2759"/>
<name>E0VMA3_PEDHC</name>
<accession>E0VMA3</accession>
<dbReference type="AlphaFoldDB" id="E0VMA3"/>
<dbReference type="PROSITE" id="PS50053">
    <property type="entry name" value="UBIQUITIN_2"/>
    <property type="match status" value="1"/>
</dbReference>
<evidence type="ECO:0000313" key="5">
    <source>
        <dbReference type="EnsemblMetazoa" id="PHUM306700-PA"/>
    </source>
</evidence>
<protein>
    <recommendedName>
        <fullName evidence="3">Ubiquitin-like domain-containing protein</fullName>
    </recommendedName>
</protein>
<evidence type="ECO:0000313" key="6">
    <source>
        <dbReference type="Proteomes" id="UP000009046"/>
    </source>
</evidence>
<keyword evidence="2" id="KW-1133">Transmembrane helix</keyword>
<dbReference type="SUPFAM" id="SSF54236">
    <property type="entry name" value="Ubiquitin-like"/>
    <property type="match status" value="1"/>
</dbReference>
<dbReference type="OMA" id="RRHFQME"/>
<dbReference type="InterPro" id="IPR000626">
    <property type="entry name" value="Ubiquitin-like_dom"/>
</dbReference>
<dbReference type="PANTHER" id="PTHR14557">
    <property type="entry name" value="PROTEIN C7ORF21"/>
    <property type="match status" value="1"/>
</dbReference>
<reference evidence="5" key="3">
    <citation type="submission" date="2020-05" db="UniProtKB">
        <authorList>
            <consortium name="EnsemblMetazoa"/>
        </authorList>
    </citation>
    <scope>IDENTIFICATION</scope>
    <source>
        <strain evidence="5">USDA</strain>
    </source>
</reference>
<sequence>MTVIEGIGDEVINFFILIVAILIGIIAWWSTDISERPLMRTVLILERRTARHTLPDGQNTLGEIRDPNDLPSEPNQLETERKSSQSEREINNSMEMNSEEQCNNLNINSEGIESAMSSPEETKPSIAEGNNECSRISNEEGEVFTVKNQTNQKINAKEEVVEESLSDGFTYLENSEIESSTSNENILNSSNEGNIRIKLKYLNDDQKLVEGKLQEPLGDFKRRHFNLELSGRKLVRLIFNGKVLQQDSTTLQNYGFFDNCVVHCLVHQPRTPPPSPNLNRPRDTQNQNEGHNHWDLGNIFFASLSFLLGLAWYGRYQYAQLYTATTTVALIGLTGMFTISLIGMYMPDVDGIRT</sequence>
<proteinExistence type="predicted"/>
<dbReference type="CTD" id="8239186"/>
<gene>
    <name evidence="5" type="primary">8239186</name>
    <name evidence="4" type="ORF">Phum_PHUM306700</name>
</gene>
<dbReference type="VEuPathDB" id="VectorBase:PHUM306700"/>
<dbReference type="EMBL" id="AAZO01003562">
    <property type="status" value="NOT_ANNOTATED_CDS"/>
    <property type="molecule type" value="Genomic_DNA"/>
</dbReference>
<dbReference type="PANTHER" id="PTHR14557:SF5">
    <property type="entry name" value="UBIQUITIN-LIKE DOMAIN-CONTAINING PROTEIN"/>
    <property type="match status" value="1"/>
</dbReference>
<dbReference type="HOGENOM" id="CLU_053940_0_1_1"/>
<reference evidence="4" key="1">
    <citation type="submission" date="2007-04" db="EMBL/GenBank/DDBJ databases">
        <title>Annotation of Pediculus humanus corporis strain USDA.</title>
        <authorList>
            <person name="Kirkness E."/>
            <person name="Hannick L."/>
            <person name="Hass B."/>
            <person name="Bruggner R."/>
            <person name="Lawson D."/>
            <person name="Bidwell S."/>
            <person name="Joardar V."/>
            <person name="Caler E."/>
            <person name="Walenz B."/>
            <person name="Inman J."/>
            <person name="Schobel S."/>
            <person name="Galinsky K."/>
            <person name="Amedeo P."/>
            <person name="Strausberg R."/>
        </authorList>
    </citation>
    <scope>NUCLEOTIDE SEQUENCE</scope>
    <source>
        <strain evidence="4">USDA</strain>
    </source>
</reference>
<evidence type="ECO:0000259" key="3">
    <source>
        <dbReference type="PROSITE" id="PS50053"/>
    </source>
</evidence>
<dbReference type="KEGG" id="phu:Phum_PHUM306700"/>
<dbReference type="GO" id="GO:0036503">
    <property type="term" value="P:ERAD pathway"/>
    <property type="evidence" value="ECO:0007669"/>
    <property type="project" value="InterPro"/>
</dbReference>
<dbReference type="GeneID" id="8239186"/>
<dbReference type="CDD" id="cd17057">
    <property type="entry name" value="Ubl_TMUB1_like"/>
    <property type="match status" value="1"/>
</dbReference>
<feature type="transmembrane region" description="Helical" evidence="2">
    <location>
        <begin position="12"/>
        <end position="30"/>
    </location>
</feature>
<dbReference type="EMBL" id="DS235305">
    <property type="protein sequence ID" value="EEB14509.1"/>
    <property type="molecule type" value="Genomic_DNA"/>
</dbReference>
<keyword evidence="6" id="KW-1185">Reference proteome</keyword>
<dbReference type="InterPro" id="IPR040352">
    <property type="entry name" value="TMUB1/2"/>
</dbReference>
<feature type="transmembrane region" description="Helical" evidence="2">
    <location>
        <begin position="321"/>
        <end position="346"/>
    </location>
</feature>
<dbReference type="InterPro" id="IPR029071">
    <property type="entry name" value="Ubiquitin-like_domsf"/>
</dbReference>
<dbReference type="eggNOG" id="ENOG502QU8U">
    <property type="taxonomic scope" value="Eukaryota"/>
</dbReference>
<feature type="transmembrane region" description="Helical" evidence="2">
    <location>
        <begin position="296"/>
        <end position="315"/>
    </location>
</feature>